<sequence>MPPTGRARAPELIRAALDTALRGDPPPRTYEVTKHTEELLDSACDMTRFPDIAHVPPFNFTPSLEALMHWIWPVCGLLNEEDREEFWRLLHKVIDVWDDVPYFDNRKLRTVGERRLVLVNIIEYHLNNHAKLNGLPGDMYIDLPWGANTSPHAAAAASGDWRNLLDIEVHRQAKMHLIIQSLDPNFRLAALRRNHREQMRTHLEMRRLVVCNRALRIHPCFTSALGTCDCFELH</sequence>
<gene>
    <name evidence="1" type="ORF">DFP72DRAFT_1078180</name>
</gene>
<proteinExistence type="predicted"/>
<reference evidence="1 2" key="1">
    <citation type="submission" date="2020-07" db="EMBL/GenBank/DDBJ databases">
        <title>Comparative genomics of pyrophilous fungi reveals a link between fire events and developmental genes.</title>
        <authorList>
            <consortium name="DOE Joint Genome Institute"/>
            <person name="Steindorff A.S."/>
            <person name="Carver A."/>
            <person name="Calhoun S."/>
            <person name="Stillman K."/>
            <person name="Liu H."/>
            <person name="Lipzen A."/>
            <person name="Pangilinan J."/>
            <person name="Labutti K."/>
            <person name="Bruns T.D."/>
            <person name="Grigoriev I.V."/>
        </authorList>
    </citation>
    <scope>NUCLEOTIDE SEQUENCE [LARGE SCALE GENOMIC DNA]</scope>
    <source>
        <strain evidence="1 2">CBS 144469</strain>
    </source>
</reference>
<dbReference type="OrthoDB" id="10670854at2759"/>
<dbReference type="AlphaFoldDB" id="A0A8H6HEC0"/>
<organism evidence="1 2">
    <name type="scientific">Ephemerocybe angulata</name>
    <dbReference type="NCBI Taxonomy" id="980116"/>
    <lineage>
        <taxon>Eukaryota</taxon>
        <taxon>Fungi</taxon>
        <taxon>Dikarya</taxon>
        <taxon>Basidiomycota</taxon>
        <taxon>Agaricomycotina</taxon>
        <taxon>Agaricomycetes</taxon>
        <taxon>Agaricomycetidae</taxon>
        <taxon>Agaricales</taxon>
        <taxon>Agaricineae</taxon>
        <taxon>Psathyrellaceae</taxon>
        <taxon>Ephemerocybe</taxon>
    </lineage>
</organism>
<evidence type="ECO:0000313" key="1">
    <source>
        <dbReference type="EMBL" id="KAF6744701.1"/>
    </source>
</evidence>
<name>A0A8H6HEC0_9AGAR</name>
<keyword evidence="2" id="KW-1185">Reference proteome</keyword>
<accession>A0A8H6HEC0</accession>
<protein>
    <submittedName>
        <fullName evidence="1">Uncharacterized protein</fullName>
    </submittedName>
</protein>
<evidence type="ECO:0000313" key="2">
    <source>
        <dbReference type="Proteomes" id="UP000521943"/>
    </source>
</evidence>
<comment type="caution">
    <text evidence="1">The sequence shown here is derived from an EMBL/GenBank/DDBJ whole genome shotgun (WGS) entry which is preliminary data.</text>
</comment>
<dbReference type="EMBL" id="JACGCI010000115">
    <property type="protein sequence ID" value="KAF6744701.1"/>
    <property type="molecule type" value="Genomic_DNA"/>
</dbReference>
<dbReference type="Proteomes" id="UP000521943">
    <property type="component" value="Unassembled WGS sequence"/>
</dbReference>